<dbReference type="AlphaFoldDB" id="A0A2S5TIU9"/>
<protein>
    <recommendedName>
        <fullName evidence="3">DUF1302 domain-containing protein</fullName>
    </recommendedName>
</protein>
<evidence type="ECO:0000313" key="2">
    <source>
        <dbReference type="Proteomes" id="UP000238220"/>
    </source>
</evidence>
<dbReference type="OrthoDB" id="7052179at2"/>
<keyword evidence="2" id="KW-1185">Reference proteome</keyword>
<dbReference type="Proteomes" id="UP000238220">
    <property type="component" value="Unassembled WGS sequence"/>
</dbReference>
<name>A0A2S5TIU9_9GAMM</name>
<proteinExistence type="predicted"/>
<evidence type="ECO:0000313" key="1">
    <source>
        <dbReference type="EMBL" id="PPE74914.1"/>
    </source>
</evidence>
<accession>A0A2S5TIU9</accession>
<dbReference type="EMBL" id="PSNW01000002">
    <property type="protein sequence ID" value="PPE74914.1"/>
    <property type="molecule type" value="Genomic_DNA"/>
</dbReference>
<evidence type="ECO:0008006" key="3">
    <source>
        <dbReference type="Google" id="ProtNLM"/>
    </source>
</evidence>
<gene>
    <name evidence="1" type="ORF">C3942_04350</name>
</gene>
<dbReference type="InterPro" id="IPR010727">
    <property type="entry name" value="DUF1302"/>
</dbReference>
<organism evidence="1 2">
    <name type="scientific">Solimonas fluminis</name>
    <dbReference type="NCBI Taxonomy" id="2086571"/>
    <lineage>
        <taxon>Bacteria</taxon>
        <taxon>Pseudomonadati</taxon>
        <taxon>Pseudomonadota</taxon>
        <taxon>Gammaproteobacteria</taxon>
        <taxon>Nevskiales</taxon>
        <taxon>Nevskiaceae</taxon>
        <taxon>Solimonas</taxon>
    </lineage>
</organism>
<dbReference type="Pfam" id="PF06980">
    <property type="entry name" value="DUF1302"/>
    <property type="match status" value="1"/>
</dbReference>
<sequence length="646" mass="70573">MEEEMSPSRPPARAPRLAAPATLLLAAGWAAPAAAGSFELFGLDASYQLQGSYALAVRTEKPHDGIINTPPSPKIPIPDFIKFNESHNYDDGDRNFKRGSIVNNRVSFLGELQLSRDDYGVLLRGDAFYDRVYRGFNDNDSLDTMNRTEGRHNFPNVGRADEFSDEAAFYDGRRARLLDAYAYGSWYVGDSGALNLRIGRHIAAWGESLFFSGIALAQSPADATKAAVPGADVKSILLPVNQVSMQFALNSDWTLLGQYKLEYKATELNPVGEFFSVSDVVGPGAQFIWGIENPLYLANLSDLNLLSSDLPETVDLLNDLLNLNLPIQGVTGLLGGLLDRLDPLLPDLNLPLGAIQQPNTPRYINVERKHDIRPSDHGQWGVGLKYQVTPETNVGLYRLRYHNTTPAPVQNYDYAVLLPGSGGLPPLTTQALGLKVPTTYNIRYFDGIDMTAMSFSTTLFGVSVGGEAILREGIDLLVDVDGGLLGPVPTPSRGDVAQGLLSGLYTMGPALFWDALTLVGEASYIHVLDVDQACGPTNCSNDLTYNTDAWGYSLLVLIDRKNVVDGWDLQIPLFWQGIGDGQSSMLSGLGSLMGEGDRRASVGANFTRLQQFTVGVSYNAYLGDPHFRKRPYADRDFAAFTMKYLF</sequence>
<reference evidence="1 2" key="1">
    <citation type="submission" date="2018-02" db="EMBL/GenBank/DDBJ databases">
        <title>Genome sequencing of Solimonas sp. HR-BB.</title>
        <authorList>
            <person name="Lee Y."/>
            <person name="Jeon C.O."/>
        </authorList>
    </citation>
    <scope>NUCLEOTIDE SEQUENCE [LARGE SCALE GENOMIC DNA]</scope>
    <source>
        <strain evidence="1 2">HR-BB</strain>
    </source>
</reference>
<comment type="caution">
    <text evidence="1">The sequence shown here is derived from an EMBL/GenBank/DDBJ whole genome shotgun (WGS) entry which is preliminary data.</text>
</comment>